<accession>A0AAE0ZDB1</accession>
<reference evidence="2" key="1">
    <citation type="journal article" date="2023" name="G3 (Bethesda)">
        <title>A reference genome for the long-term kleptoplast-retaining sea slug Elysia crispata morphotype clarki.</title>
        <authorList>
            <person name="Eastman K.E."/>
            <person name="Pendleton A.L."/>
            <person name="Shaikh M.A."/>
            <person name="Suttiyut T."/>
            <person name="Ogas R."/>
            <person name="Tomko P."/>
            <person name="Gavelis G."/>
            <person name="Widhalm J.R."/>
            <person name="Wisecaver J.H."/>
        </authorList>
    </citation>
    <scope>NUCLEOTIDE SEQUENCE</scope>
    <source>
        <strain evidence="2">ECLA1</strain>
    </source>
</reference>
<proteinExistence type="predicted"/>
<sequence length="68" mass="7641">MGTLHANRDAINFSLAPAVKMCVSCVGLSLVADWMAVCLPQRVFRVEKMRKQLKCETVGVTTHEERYT</sequence>
<evidence type="ECO:0000313" key="2">
    <source>
        <dbReference type="EMBL" id="KAK3767178.1"/>
    </source>
</evidence>
<dbReference type="EMBL" id="JAWDGP010004170">
    <property type="protein sequence ID" value="KAK3767178.1"/>
    <property type="molecule type" value="Genomic_DNA"/>
</dbReference>
<feature type="transmembrane region" description="Helical" evidence="1">
    <location>
        <begin position="18"/>
        <end position="39"/>
    </location>
</feature>
<protein>
    <submittedName>
        <fullName evidence="2">Uncharacterized protein</fullName>
    </submittedName>
</protein>
<evidence type="ECO:0000313" key="3">
    <source>
        <dbReference type="Proteomes" id="UP001283361"/>
    </source>
</evidence>
<organism evidence="2 3">
    <name type="scientific">Elysia crispata</name>
    <name type="common">lettuce slug</name>
    <dbReference type="NCBI Taxonomy" id="231223"/>
    <lineage>
        <taxon>Eukaryota</taxon>
        <taxon>Metazoa</taxon>
        <taxon>Spiralia</taxon>
        <taxon>Lophotrochozoa</taxon>
        <taxon>Mollusca</taxon>
        <taxon>Gastropoda</taxon>
        <taxon>Heterobranchia</taxon>
        <taxon>Euthyneura</taxon>
        <taxon>Panpulmonata</taxon>
        <taxon>Sacoglossa</taxon>
        <taxon>Placobranchoidea</taxon>
        <taxon>Plakobranchidae</taxon>
        <taxon>Elysia</taxon>
    </lineage>
</organism>
<comment type="caution">
    <text evidence="2">The sequence shown here is derived from an EMBL/GenBank/DDBJ whole genome shotgun (WGS) entry which is preliminary data.</text>
</comment>
<keyword evidence="1" id="KW-0472">Membrane</keyword>
<keyword evidence="3" id="KW-1185">Reference proteome</keyword>
<keyword evidence="1" id="KW-1133">Transmembrane helix</keyword>
<gene>
    <name evidence="2" type="ORF">RRG08_018049</name>
</gene>
<keyword evidence="1" id="KW-0812">Transmembrane</keyword>
<evidence type="ECO:0000256" key="1">
    <source>
        <dbReference type="SAM" id="Phobius"/>
    </source>
</evidence>
<name>A0AAE0ZDB1_9GAST</name>
<dbReference type="AlphaFoldDB" id="A0AAE0ZDB1"/>
<dbReference type="Proteomes" id="UP001283361">
    <property type="component" value="Unassembled WGS sequence"/>
</dbReference>